<dbReference type="AlphaFoldDB" id="A0A2I0HHY0"/>
<evidence type="ECO:0000313" key="1">
    <source>
        <dbReference type="EMBL" id="PKI31302.1"/>
    </source>
</evidence>
<dbReference type="Proteomes" id="UP000233551">
    <property type="component" value="Unassembled WGS sequence"/>
</dbReference>
<name>A0A2I0HHY0_PUNGR</name>
<proteinExistence type="predicted"/>
<gene>
    <name evidence="1" type="ORF">CRG98_048307</name>
</gene>
<dbReference type="EMBL" id="PGOL01009046">
    <property type="protein sequence ID" value="PKI31302.1"/>
    <property type="molecule type" value="Genomic_DNA"/>
</dbReference>
<protein>
    <submittedName>
        <fullName evidence="1">Uncharacterized protein</fullName>
    </submittedName>
</protein>
<accession>A0A2I0HHY0</accession>
<sequence>IFYRSARLTCQMLLDAFRGSHHRLHCKVTQQQGIGLQILEGKLTGNEGSGPPVGVPDLFAAGLPIGDSDPSIEVTGVLLGTGDLCGGDGVVDWQSHIHRAEGPSGS</sequence>
<keyword evidence="2" id="KW-1185">Reference proteome</keyword>
<feature type="non-terminal residue" evidence="1">
    <location>
        <position position="1"/>
    </location>
</feature>
<comment type="caution">
    <text evidence="1">The sequence shown here is derived from an EMBL/GenBank/DDBJ whole genome shotgun (WGS) entry which is preliminary data.</text>
</comment>
<organism evidence="1 2">
    <name type="scientific">Punica granatum</name>
    <name type="common">Pomegranate</name>
    <dbReference type="NCBI Taxonomy" id="22663"/>
    <lineage>
        <taxon>Eukaryota</taxon>
        <taxon>Viridiplantae</taxon>
        <taxon>Streptophyta</taxon>
        <taxon>Embryophyta</taxon>
        <taxon>Tracheophyta</taxon>
        <taxon>Spermatophyta</taxon>
        <taxon>Magnoliopsida</taxon>
        <taxon>eudicotyledons</taxon>
        <taxon>Gunneridae</taxon>
        <taxon>Pentapetalae</taxon>
        <taxon>rosids</taxon>
        <taxon>malvids</taxon>
        <taxon>Myrtales</taxon>
        <taxon>Lythraceae</taxon>
        <taxon>Punica</taxon>
    </lineage>
</organism>
<evidence type="ECO:0000313" key="2">
    <source>
        <dbReference type="Proteomes" id="UP000233551"/>
    </source>
</evidence>
<reference evidence="1 2" key="1">
    <citation type="submission" date="2017-11" db="EMBL/GenBank/DDBJ databases">
        <title>De-novo sequencing of pomegranate (Punica granatum L.) genome.</title>
        <authorList>
            <person name="Akparov Z."/>
            <person name="Amiraslanov A."/>
            <person name="Hajiyeva S."/>
            <person name="Abbasov M."/>
            <person name="Kaur K."/>
            <person name="Hamwieh A."/>
            <person name="Solovyev V."/>
            <person name="Salamov A."/>
            <person name="Braich B."/>
            <person name="Kosarev P."/>
            <person name="Mahmoud A."/>
            <person name="Hajiyev E."/>
            <person name="Babayeva S."/>
            <person name="Izzatullayeva V."/>
            <person name="Mammadov A."/>
            <person name="Mammadov A."/>
            <person name="Sharifova S."/>
            <person name="Ojaghi J."/>
            <person name="Eynullazada K."/>
            <person name="Bayramov B."/>
            <person name="Abdulazimova A."/>
            <person name="Shahmuradov I."/>
        </authorList>
    </citation>
    <scope>NUCLEOTIDE SEQUENCE [LARGE SCALE GENOMIC DNA]</scope>
    <source>
        <strain evidence="2">cv. AG2017</strain>
        <tissue evidence="1">Leaf</tissue>
    </source>
</reference>